<dbReference type="InterPro" id="IPR004638">
    <property type="entry name" value="EmrB-like"/>
</dbReference>
<keyword evidence="6 9" id="KW-0812">Transmembrane</keyword>
<evidence type="ECO:0000256" key="9">
    <source>
        <dbReference type="SAM" id="Phobius"/>
    </source>
</evidence>
<dbReference type="PROSITE" id="PS50850">
    <property type="entry name" value="MFS"/>
    <property type="match status" value="1"/>
</dbReference>
<feature type="transmembrane region" description="Helical" evidence="9">
    <location>
        <begin position="58"/>
        <end position="79"/>
    </location>
</feature>
<feature type="transmembrane region" description="Helical" evidence="9">
    <location>
        <begin position="206"/>
        <end position="223"/>
    </location>
</feature>
<comment type="caution">
    <text evidence="11">The sequence shown here is derived from an EMBL/GenBank/DDBJ whole genome shotgun (WGS) entry which is preliminary data.</text>
</comment>
<dbReference type="PROSITE" id="PS00216">
    <property type="entry name" value="SUGAR_TRANSPORT_1"/>
    <property type="match status" value="1"/>
</dbReference>
<keyword evidence="5" id="KW-1003">Cell membrane</keyword>
<evidence type="ECO:0000256" key="8">
    <source>
        <dbReference type="ARBA" id="ARBA00023136"/>
    </source>
</evidence>
<reference evidence="11 12" key="1">
    <citation type="submission" date="2020-08" db="EMBL/GenBank/DDBJ databases">
        <title>Genomic Encyclopedia of Type Strains, Phase IV (KMG-IV): sequencing the most valuable type-strain genomes for metagenomic binning, comparative biology and taxonomic classification.</title>
        <authorList>
            <person name="Goeker M."/>
        </authorList>
    </citation>
    <scope>NUCLEOTIDE SEQUENCE [LARGE SCALE GENOMIC DNA]</scope>
    <source>
        <strain evidence="11 12">DSM 102189</strain>
    </source>
</reference>
<organism evidence="11 12">
    <name type="scientific">Polymorphobacter multimanifer</name>
    <dbReference type="NCBI Taxonomy" id="1070431"/>
    <lineage>
        <taxon>Bacteria</taxon>
        <taxon>Pseudomonadati</taxon>
        <taxon>Pseudomonadota</taxon>
        <taxon>Alphaproteobacteria</taxon>
        <taxon>Sphingomonadales</taxon>
        <taxon>Sphingosinicellaceae</taxon>
        <taxon>Polymorphobacter</taxon>
    </lineage>
</organism>
<evidence type="ECO:0000259" key="10">
    <source>
        <dbReference type="PROSITE" id="PS50850"/>
    </source>
</evidence>
<evidence type="ECO:0000313" key="11">
    <source>
        <dbReference type="EMBL" id="MBB6227760.1"/>
    </source>
</evidence>
<feature type="transmembrane region" description="Helical" evidence="9">
    <location>
        <begin position="172"/>
        <end position="194"/>
    </location>
</feature>
<dbReference type="PRINTS" id="PR01035">
    <property type="entry name" value="TCRTETA"/>
</dbReference>
<dbReference type="GO" id="GO:0005886">
    <property type="term" value="C:plasma membrane"/>
    <property type="evidence" value="ECO:0007669"/>
    <property type="project" value="UniProtKB-SubCell"/>
</dbReference>
<evidence type="ECO:0000256" key="4">
    <source>
        <dbReference type="ARBA" id="ARBA00022448"/>
    </source>
</evidence>
<evidence type="ECO:0000256" key="2">
    <source>
        <dbReference type="ARBA" id="ARBA00004651"/>
    </source>
</evidence>
<dbReference type="CDD" id="cd17503">
    <property type="entry name" value="MFS_LmrB_MDR_like"/>
    <property type="match status" value="1"/>
</dbReference>
<dbReference type="InterPro" id="IPR020846">
    <property type="entry name" value="MFS_dom"/>
</dbReference>
<feature type="transmembrane region" description="Helical" evidence="9">
    <location>
        <begin position="86"/>
        <end position="105"/>
    </location>
</feature>
<dbReference type="PANTHER" id="PTHR23501:SF174">
    <property type="entry name" value="MULTIDRUG EXPORT PROTEIN EMRB-RELATED"/>
    <property type="match status" value="1"/>
</dbReference>
<dbReference type="NCBIfam" id="TIGR00711">
    <property type="entry name" value="efflux_EmrB"/>
    <property type="match status" value="1"/>
</dbReference>
<dbReference type="InterPro" id="IPR036259">
    <property type="entry name" value="MFS_trans_sf"/>
</dbReference>
<feature type="transmembrane region" description="Helical" evidence="9">
    <location>
        <begin position="338"/>
        <end position="358"/>
    </location>
</feature>
<name>A0A841L5Q9_9SPHN</name>
<evidence type="ECO:0000256" key="6">
    <source>
        <dbReference type="ARBA" id="ARBA00022692"/>
    </source>
</evidence>
<accession>A0A841L5Q9</accession>
<dbReference type="Gene3D" id="1.20.1720.10">
    <property type="entry name" value="Multidrug resistance protein D"/>
    <property type="match status" value="2"/>
</dbReference>
<feature type="transmembrane region" description="Helical" evidence="9">
    <location>
        <begin position="402"/>
        <end position="424"/>
    </location>
</feature>
<feature type="transmembrane region" description="Helical" evidence="9">
    <location>
        <begin position="275"/>
        <end position="294"/>
    </location>
</feature>
<evidence type="ECO:0000256" key="5">
    <source>
        <dbReference type="ARBA" id="ARBA00022475"/>
    </source>
</evidence>
<dbReference type="GO" id="GO:0022857">
    <property type="term" value="F:transmembrane transporter activity"/>
    <property type="evidence" value="ECO:0007669"/>
    <property type="project" value="InterPro"/>
</dbReference>
<dbReference type="PANTHER" id="PTHR23501">
    <property type="entry name" value="MAJOR FACILITATOR SUPERFAMILY"/>
    <property type="match status" value="1"/>
</dbReference>
<proteinExistence type="inferred from homology"/>
<dbReference type="Proteomes" id="UP000538147">
    <property type="component" value="Unassembled WGS sequence"/>
</dbReference>
<dbReference type="AlphaFoldDB" id="A0A841L5Q9"/>
<dbReference type="InterPro" id="IPR001958">
    <property type="entry name" value="Tet-R_TetA/multi-R_MdtG-like"/>
</dbReference>
<dbReference type="EMBL" id="JACIIV010000012">
    <property type="protein sequence ID" value="MBB6227760.1"/>
    <property type="molecule type" value="Genomic_DNA"/>
</dbReference>
<feature type="transmembrane region" description="Helical" evidence="9">
    <location>
        <begin position="314"/>
        <end position="331"/>
    </location>
</feature>
<evidence type="ECO:0000256" key="1">
    <source>
        <dbReference type="ARBA" id="ARBA00003279"/>
    </source>
</evidence>
<dbReference type="InterPro" id="IPR005829">
    <property type="entry name" value="Sugar_transporter_CS"/>
</dbReference>
<feature type="transmembrane region" description="Helical" evidence="9">
    <location>
        <begin position="243"/>
        <end position="263"/>
    </location>
</feature>
<feature type="transmembrane region" description="Helical" evidence="9">
    <location>
        <begin position="19"/>
        <end position="38"/>
    </location>
</feature>
<dbReference type="RefSeq" id="WP_243452793.1">
    <property type="nucleotide sequence ID" value="NZ_BMOX01000026.1"/>
</dbReference>
<evidence type="ECO:0000313" key="12">
    <source>
        <dbReference type="Proteomes" id="UP000538147"/>
    </source>
</evidence>
<keyword evidence="8 9" id="KW-0472">Membrane</keyword>
<keyword evidence="4" id="KW-0813">Transport</keyword>
<evidence type="ECO:0000256" key="7">
    <source>
        <dbReference type="ARBA" id="ARBA00022989"/>
    </source>
</evidence>
<feature type="transmembrane region" description="Helical" evidence="9">
    <location>
        <begin position="111"/>
        <end position="133"/>
    </location>
</feature>
<sequence>MTTAALPASALADSGQRRLITLAVMLGTFMTILDSTIANVALPHMQPSLGAAADSVTWVLTSYIVATAIATPLTGWLADRIGRRRLYLFAVAAFTLASMACGLAQSLPEMVLYRILQGATGAVIAPLSQAFILDAWPRARQGQALALFGVGIMVGPILGPVIGGWLTDRYDWRWVFFINLPVGILTILLASAVLPKPASQPRKFDLLGFTLLAIGMGALQLGLDRGHQLDWLASWEVRLEMGLAVAALWAFGVHLTTADNAILSRRLLTDRNVMLGFLFIAIVGVLLVGTTALMPTLLQTLYGYPVVEAGILQMPRGLGMALAMLLAGRLIGKVEPRLVILAGIGCTAAGLWMMTGFAPVMDKTPFITTAALQGFGLGLIFVPLNTIAFSTLPTMLRTEASAFYMLMRNIGGSVGISLAISMLAHQQQTSHADIAGGITAYNTPIANPDLAAAAGASGVAVIAGLDGIINAQALLIAYIDVFMLMFWLTIAMLPLLLLLRPAAGAATPVHMPE</sequence>
<protein>
    <submittedName>
        <fullName evidence="11">DHA2 family multidrug resistance protein</fullName>
    </submittedName>
</protein>
<keyword evidence="12" id="KW-1185">Reference proteome</keyword>
<comment type="similarity">
    <text evidence="3">Belongs to the major facilitator superfamily. TCR/Tet family.</text>
</comment>
<dbReference type="InterPro" id="IPR011701">
    <property type="entry name" value="MFS"/>
</dbReference>
<feature type="transmembrane region" description="Helical" evidence="9">
    <location>
        <begin position="370"/>
        <end position="390"/>
    </location>
</feature>
<dbReference type="SUPFAM" id="SSF103473">
    <property type="entry name" value="MFS general substrate transporter"/>
    <property type="match status" value="1"/>
</dbReference>
<feature type="domain" description="Major facilitator superfamily (MFS) profile" evidence="10">
    <location>
        <begin position="20"/>
        <end position="504"/>
    </location>
</feature>
<feature type="transmembrane region" description="Helical" evidence="9">
    <location>
        <begin position="450"/>
        <end position="469"/>
    </location>
</feature>
<gene>
    <name evidence="11" type="ORF">FHS79_001939</name>
</gene>
<feature type="transmembrane region" description="Helical" evidence="9">
    <location>
        <begin position="145"/>
        <end position="166"/>
    </location>
</feature>
<feature type="transmembrane region" description="Helical" evidence="9">
    <location>
        <begin position="481"/>
        <end position="503"/>
    </location>
</feature>
<comment type="subcellular location">
    <subcellularLocation>
        <location evidence="2">Cell membrane</location>
        <topology evidence="2">Multi-pass membrane protein</topology>
    </subcellularLocation>
</comment>
<comment type="function">
    <text evidence="1">Resistance to tetracycline by an active tetracycline efflux. This is an energy-dependent process that decreases the accumulation of the antibiotic in whole cells. This protein functions as a metal-tetracycline/H(+) antiporter.</text>
</comment>
<evidence type="ECO:0000256" key="3">
    <source>
        <dbReference type="ARBA" id="ARBA00007520"/>
    </source>
</evidence>
<keyword evidence="7 9" id="KW-1133">Transmembrane helix</keyword>
<dbReference type="Pfam" id="PF07690">
    <property type="entry name" value="MFS_1"/>
    <property type="match status" value="1"/>
</dbReference>